<organism evidence="3 4">
    <name type="scientific">Halospeciosus flavus</name>
    <dbReference type="NCBI Taxonomy" id="3032283"/>
    <lineage>
        <taxon>Archaea</taxon>
        <taxon>Methanobacteriati</taxon>
        <taxon>Methanobacteriota</taxon>
        <taxon>Stenosarchaea group</taxon>
        <taxon>Halobacteria</taxon>
        <taxon>Halobacteriales</taxon>
        <taxon>Halobacteriaceae</taxon>
        <taxon>Halospeciosus</taxon>
    </lineage>
</organism>
<dbReference type="Pfam" id="PF00932">
    <property type="entry name" value="LTD"/>
    <property type="match status" value="1"/>
</dbReference>
<gene>
    <name evidence="3" type="ORF">ACFQJ9_12075</name>
</gene>
<dbReference type="EMBL" id="JBHTAR010000011">
    <property type="protein sequence ID" value="MFC7200137.1"/>
    <property type="molecule type" value="Genomic_DNA"/>
</dbReference>
<dbReference type="Gene3D" id="2.60.40.1260">
    <property type="entry name" value="Lamin Tail domain"/>
    <property type="match status" value="1"/>
</dbReference>
<dbReference type="SUPFAM" id="SSF74853">
    <property type="entry name" value="Lamin A/C globular tail domain"/>
    <property type="match status" value="1"/>
</dbReference>
<keyword evidence="1" id="KW-0812">Transmembrane</keyword>
<sequence>MGTTEQHTAVGVGRLVELLFVVAVLGSVAMLGGVAYDQTTATTTPVEVVEVNADPVGDDATNLQSEYVVVRNTGEDTLRLGSWQLTDGEHAYTFPEGVTLEPGETVTVSTGGGTDTTHDRYWGAGEPVWEVGETVVLTTADGERLLSHRIGPHGA</sequence>
<evidence type="ECO:0000313" key="4">
    <source>
        <dbReference type="Proteomes" id="UP001596447"/>
    </source>
</evidence>
<comment type="caution">
    <text evidence="3">The sequence shown here is derived from an EMBL/GenBank/DDBJ whole genome shotgun (WGS) entry which is preliminary data.</text>
</comment>
<feature type="transmembrane region" description="Helical" evidence="1">
    <location>
        <begin position="12"/>
        <end position="36"/>
    </location>
</feature>
<keyword evidence="1" id="KW-0472">Membrane</keyword>
<dbReference type="RefSeq" id="WP_279530056.1">
    <property type="nucleotide sequence ID" value="NZ_CP122312.1"/>
</dbReference>
<feature type="domain" description="LTD" evidence="2">
    <location>
        <begin position="34"/>
        <end position="153"/>
    </location>
</feature>
<evidence type="ECO:0000256" key="1">
    <source>
        <dbReference type="SAM" id="Phobius"/>
    </source>
</evidence>
<accession>A0ABD5Z4G9</accession>
<protein>
    <submittedName>
        <fullName evidence="3">Lamin tail domain-containing protein</fullName>
    </submittedName>
</protein>
<dbReference type="PROSITE" id="PS51841">
    <property type="entry name" value="LTD"/>
    <property type="match status" value="1"/>
</dbReference>
<evidence type="ECO:0000313" key="3">
    <source>
        <dbReference type="EMBL" id="MFC7200137.1"/>
    </source>
</evidence>
<dbReference type="InterPro" id="IPR036415">
    <property type="entry name" value="Lamin_tail_dom_sf"/>
</dbReference>
<dbReference type="AlphaFoldDB" id="A0ABD5Z4G9"/>
<keyword evidence="1" id="KW-1133">Transmembrane helix</keyword>
<evidence type="ECO:0000259" key="2">
    <source>
        <dbReference type="PROSITE" id="PS51841"/>
    </source>
</evidence>
<keyword evidence="4" id="KW-1185">Reference proteome</keyword>
<dbReference type="InterPro" id="IPR001322">
    <property type="entry name" value="Lamin_tail_dom"/>
</dbReference>
<proteinExistence type="predicted"/>
<dbReference type="Proteomes" id="UP001596447">
    <property type="component" value="Unassembled WGS sequence"/>
</dbReference>
<reference evidence="3 4" key="1">
    <citation type="journal article" date="2019" name="Int. J. Syst. Evol. Microbiol.">
        <title>The Global Catalogue of Microorganisms (GCM) 10K type strain sequencing project: providing services to taxonomists for standard genome sequencing and annotation.</title>
        <authorList>
            <consortium name="The Broad Institute Genomics Platform"/>
            <consortium name="The Broad Institute Genome Sequencing Center for Infectious Disease"/>
            <person name="Wu L."/>
            <person name="Ma J."/>
        </authorList>
    </citation>
    <scope>NUCLEOTIDE SEQUENCE [LARGE SCALE GENOMIC DNA]</scope>
    <source>
        <strain evidence="3 4">XZGYJ-43</strain>
    </source>
</reference>
<name>A0ABD5Z4G9_9EURY</name>